<evidence type="ECO:0000259" key="2">
    <source>
        <dbReference type="PROSITE" id="PS50835"/>
    </source>
</evidence>
<dbReference type="Pfam" id="PF07686">
    <property type="entry name" value="V-set"/>
    <property type="match status" value="1"/>
</dbReference>
<organism evidence="3 4">
    <name type="scientific">Pelusios castaneus</name>
    <name type="common">West African mud turtle</name>
    <dbReference type="NCBI Taxonomy" id="367368"/>
    <lineage>
        <taxon>Eukaryota</taxon>
        <taxon>Metazoa</taxon>
        <taxon>Chordata</taxon>
        <taxon>Craniata</taxon>
        <taxon>Vertebrata</taxon>
        <taxon>Euteleostomi</taxon>
        <taxon>Archelosauria</taxon>
        <taxon>Testudinata</taxon>
        <taxon>Testudines</taxon>
        <taxon>Pleurodira</taxon>
        <taxon>Pelomedusidae</taxon>
        <taxon>Pelusios</taxon>
    </lineage>
</organism>
<reference evidence="3" key="1">
    <citation type="submission" date="2025-08" db="UniProtKB">
        <authorList>
            <consortium name="Ensembl"/>
        </authorList>
    </citation>
    <scope>IDENTIFICATION</scope>
</reference>
<dbReference type="Proteomes" id="UP000694393">
    <property type="component" value="Unplaced"/>
</dbReference>
<dbReference type="SMART" id="SM00406">
    <property type="entry name" value="IGv"/>
    <property type="match status" value="1"/>
</dbReference>
<evidence type="ECO:0000256" key="1">
    <source>
        <dbReference type="SAM" id="SignalP"/>
    </source>
</evidence>
<proteinExistence type="predicted"/>
<feature type="chain" id="PRO_5034042708" description="Ig-like domain-containing protein" evidence="1">
    <location>
        <begin position="20"/>
        <end position="176"/>
    </location>
</feature>
<evidence type="ECO:0000313" key="4">
    <source>
        <dbReference type="Proteomes" id="UP000694393"/>
    </source>
</evidence>
<feature type="domain" description="Ig-like" evidence="2">
    <location>
        <begin position="21"/>
        <end position="108"/>
    </location>
</feature>
<dbReference type="InterPro" id="IPR007110">
    <property type="entry name" value="Ig-like_dom"/>
</dbReference>
<keyword evidence="1" id="KW-0732">Signal</keyword>
<protein>
    <recommendedName>
        <fullName evidence="2">Ig-like domain-containing protein</fullName>
    </recommendedName>
</protein>
<reference evidence="3" key="2">
    <citation type="submission" date="2025-09" db="UniProtKB">
        <authorList>
            <consortium name="Ensembl"/>
        </authorList>
    </citation>
    <scope>IDENTIFICATION</scope>
</reference>
<sequence>MAWAPLLLALLTYCSGSSSQPVLTQTPSVSVSPRENVRLPCTILSTGAITSGIYPSWYQQKPGAAPLQVIYSTSNRPSGIPARFSRSISSTDAALPIAGVQGEDDAVYHWAVWAGSAWSLLGALYHCSRSLWQSQCYGHREGSCVSPQKCPHDVNIYSLGKLRLLFGVQELSGTLV</sequence>
<dbReference type="SUPFAM" id="SSF48726">
    <property type="entry name" value="Immunoglobulin"/>
    <property type="match status" value="1"/>
</dbReference>
<dbReference type="InterPro" id="IPR036179">
    <property type="entry name" value="Ig-like_dom_sf"/>
</dbReference>
<keyword evidence="4" id="KW-1185">Reference proteome</keyword>
<accession>A0A8C8S2Q5</accession>
<feature type="signal peptide" evidence="1">
    <location>
        <begin position="1"/>
        <end position="19"/>
    </location>
</feature>
<dbReference type="PROSITE" id="PS50835">
    <property type="entry name" value="IG_LIKE"/>
    <property type="match status" value="1"/>
</dbReference>
<dbReference type="InterPro" id="IPR013106">
    <property type="entry name" value="Ig_V-set"/>
</dbReference>
<dbReference type="InterPro" id="IPR050150">
    <property type="entry name" value="IgV_Light_Chain"/>
</dbReference>
<dbReference type="InterPro" id="IPR013783">
    <property type="entry name" value="Ig-like_fold"/>
</dbReference>
<evidence type="ECO:0000313" key="3">
    <source>
        <dbReference type="Ensembl" id="ENSPCEP00000014679.1"/>
    </source>
</evidence>
<dbReference type="PANTHER" id="PTHR23267">
    <property type="entry name" value="IMMUNOGLOBULIN LIGHT CHAIN"/>
    <property type="match status" value="1"/>
</dbReference>
<dbReference type="Ensembl" id="ENSPCET00000015208.1">
    <property type="protein sequence ID" value="ENSPCEP00000014679.1"/>
    <property type="gene ID" value="ENSPCEG00000011610.1"/>
</dbReference>
<dbReference type="AlphaFoldDB" id="A0A8C8S2Q5"/>
<name>A0A8C8S2Q5_9SAUR</name>
<dbReference type="Gene3D" id="2.60.40.10">
    <property type="entry name" value="Immunoglobulins"/>
    <property type="match status" value="1"/>
</dbReference>